<dbReference type="Proteomes" id="UP000310708">
    <property type="component" value="Unassembled WGS sequence"/>
</dbReference>
<dbReference type="Gene3D" id="1.10.10.60">
    <property type="entry name" value="Homeodomain-like"/>
    <property type="match status" value="1"/>
</dbReference>
<dbReference type="OrthoDB" id="9909311at2759"/>
<evidence type="ECO:0000313" key="10">
    <source>
        <dbReference type="Proteomes" id="UP000305647"/>
    </source>
</evidence>
<dbReference type="EMBL" id="SPRC01000011">
    <property type="protein sequence ID" value="TIB81037.1"/>
    <property type="molecule type" value="Genomic_DNA"/>
</dbReference>
<proteinExistence type="predicted"/>
<dbReference type="Pfam" id="PF04218">
    <property type="entry name" value="CENP-B_N"/>
    <property type="match status" value="1"/>
</dbReference>
<evidence type="ECO:0000313" key="9">
    <source>
        <dbReference type="Proteomes" id="UP000305362"/>
    </source>
</evidence>
<dbReference type="EMBL" id="SPRV01000012">
    <property type="protein sequence ID" value="TIC68550.1"/>
    <property type="molecule type" value="Genomic_DNA"/>
</dbReference>
<dbReference type="AlphaFoldDB" id="A0A4T0QW32"/>
<dbReference type="OMA" id="YISYEED"/>
<dbReference type="EMBL" id="SPRX01000010">
    <property type="protein sequence ID" value="TIC67660.1"/>
    <property type="molecule type" value="Genomic_DNA"/>
</dbReference>
<sequence>MTTVIRKRKLTTEQKNNIVKLAQTNPHMKQDEIARQFSVDRSTISKVLTESKKPKLVACETNEHKDDNVVADEPVEQLTQDNYSRATRSRSSSSSQSYNHQIDVFGSSPLNITSTPYQSNYSPYSSYSSSLDSFQSINDHFDSLSFTNYFSYDDTIDEFKAIDALSVVKKYLEQQLNNKYTSSFIPNNQDITYIDSLVDRIQSSADSQLGFY</sequence>
<organism evidence="5 10">
    <name type="scientific">Wallemia mellicola</name>
    <dbReference type="NCBI Taxonomy" id="1708541"/>
    <lineage>
        <taxon>Eukaryota</taxon>
        <taxon>Fungi</taxon>
        <taxon>Dikarya</taxon>
        <taxon>Basidiomycota</taxon>
        <taxon>Wallemiomycotina</taxon>
        <taxon>Wallemiomycetes</taxon>
        <taxon>Wallemiales</taxon>
        <taxon>Wallemiaceae</taxon>
        <taxon>Wallemia</taxon>
    </lineage>
</organism>
<dbReference type="EMBL" id="SPRO01000036">
    <property type="protein sequence ID" value="TIC28620.1"/>
    <property type="molecule type" value="Genomic_DNA"/>
</dbReference>
<evidence type="ECO:0000259" key="2">
    <source>
        <dbReference type="Pfam" id="PF04218"/>
    </source>
</evidence>
<dbReference type="Proteomes" id="UP000305647">
    <property type="component" value="Unassembled WGS sequence"/>
</dbReference>
<evidence type="ECO:0000313" key="12">
    <source>
        <dbReference type="Proteomes" id="UP000309601"/>
    </source>
</evidence>
<comment type="caution">
    <text evidence="5">The sequence shown here is derived from an EMBL/GenBank/DDBJ whole genome shotgun (WGS) entry which is preliminary data.</text>
</comment>
<evidence type="ECO:0000313" key="7">
    <source>
        <dbReference type="EMBL" id="TIC67742.1"/>
    </source>
</evidence>
<evidence type="ECO:0000313" key="3">
    <source>
        <dbReference type="EMBL" id="TIB81037.1"/>
    </source>
</evidence>
<dbReference type="Proteomes" id="UP000305362">
    <property type="component" value="Unassembled WGS sequence"/>
</dbReference>
<dbReference type="Proteomes" id="UP000310685">
    <property type="component" value="Unassembled WGS sequence"/>
</dbReference>
<evidence type="ECO:0000256" key="1">
    <source>
        <dbReference type="SAM" id="MobiDB-lite"/>
    </source>
</evidence>
<evidence type="ECO:0000313" key="14">
    <source>
        <dbReference type="Proteomes" id="UP000310708"/>
    </source>
</evidence>
<dbReference type="GO" id="GO:0003677">
    <property type="term" value="F:DNA binding"/>
    <property type="evidence" value="ECO:0007669"/>
    <property type="project" value="InterPro"/>
</dbReference>
<evidence type="ECO:0000313" key="8">
    <source>
        <dbReference type="EMBL" id="TIC68550.1"/>
    </source>
</evidence>
<evidence type="ECO:0000313" key="11">
    <source>
        <dbReference type="Proteomes" id="UP000307169"/>
    </source>
</evidence>
<accession>A0A4T0QW32</accession>
<feature type="region of interest" description="Disordered" evidence="1">
    <location>
        <begin position="67"/>
        <end position="98"/>
    </location>
</feature>
<protein>
    <recommendedName>
        <fullName evidence="2">HTH psq-type domain-containing protein</fullName>
    </recommendedName>
</protein>
<gene>
    <name evidence="6" type="ORF">E3Q01_01193</name>
    <name evidence="7" type="ORF">E3Q02_01418</name>
    <name evidence="8" type="ORF">E3Q03_01581</name>
    <name evidence="5" type="ORF">E3Q10_03048</name>
    <name evidence="4" type="ORF">E3Q17_01172</name>
    <name evidence="3" type="ORF">E3Q22_01501</name>
</gene>
<feature type="domain" description="HTH psq-type" evidence="2">
    <location>
        <begin position="7"/>
        <end position="52"/>
    </location>
</feature>
<evidence type="ECO:0000313" key="5">
    <source>
        <dbReference type="EMBL" id="TIC28620.1"/>
    </source>
</evidence>
<dbReference type="EMBL" id="SPRW01000011">
    <property type="protein sequence ID" value="TIC67742.1"/>
    <property type="molecule type" value="Genomic_DNA"/>
</dbReference>
<feature type="compositionally biased region" description="Low complexity" evidence="1">
    <location>
        <begin position="84"/>
        <end position="97"/>
    </location>
</feature>
<dbReference type="Proteomes" id="UP000307169">
    <property type="component" value="Unassembled WGS sequence"/>
</dbReference>
<dbReference type="InterPro" id="IPR007889">
    <property type="entry name" value="HTH_Psq"/>
</dbReference>
<evidence type="ECO:0000313" key="13">
    <source>
        <dbReference type="Proteomes" id="UP000310685"/>
    </source>
</evidence>
<reference evidence="9 10" key="1">
    <citation type="submission" date="2019-03" db="EMBL/GenBank/DDBJ databases">
        <title>Sequencing 25 genomes of Wallemia mellicola.</title>
        <authorList>
            <person name="Gostincar C."/>
        </authorList>
    </citation>
    <scope>NUCLEOTIDE SEQUENCE [LARGE SCALE GENOMIC DNA]</scope>
    <source>
        <strain evidence="4 11">EXF-1262</strain>
        <strain evidence="7 12">EXF-1274</strain>
        <strain evidence="8 9">EXF-1277</strain>
        <strain evidence="3 13">EXF-6152</strain>
        <strain evidence="6 14">EXF-757</strain>
        <strain evidence="5 10">EXF-8738</strain>
    </source>
</reference>
<dbReference type="Proteomes" id="UP000309601">
    <property type="component" value="Unassembled WGS sequence"/>
</dbReference>
<dbReference type="EMBL" id="SPRH01000009">
    <property type="protein sequence ID" value="TIC02853.1"/>
    <property type="molecule type" value="Genomic_DNA"/>
</dbReference>
<name>A0A4T0QW32_9BASI</name>
<evidence type="ECO:0000313" key="4">
    <source>
        <dbReference type="EMBL" id="TIC02853.1"/>
    </source>
</evidence>
<evidence type="ECO:0000313" key="6">
    <source>
        <dbReference type="EMBL" id="TIC67660.1"/>
    </source>
</evidence>
<dbReference type="SUPFAM" id="SSF46689">
    <property type="entry name" value="Homeodomain-like"/>
    <property type="match status" value="1"/>
</dbReference>
<dbReference type="InterPro" id="IPR009057">
    <property type="entry name" value="Homeodomain-like_sf"/>
</dbReference>